<sequence>MVWMDELRGDGRAGITSALVRELVAEQAPQWADLPVRPVAADGWDNRTYRLGDELSVRLPTAPGYVPAIAKEDRWLPVLGPHLPVPVPQPVFTGAPGAGFPHPWSVRRWLSGEPASTAGIADPVRLATEVGEFLLALQDVDATGGPVAGEHSFYRGAPPSAYDEQTRQHLHVLDNRRERDLARAVWDEAVAAAPSAPPVWFHGDVAVGNLLVRDGSLVAVIDFGTSGVGDPACDLVLAWTSLGGPGRRRFAEVVGGDEQLWARARGWALWKELITIPGSRTPEVHRRIVRDVLADPVVGRS</sequence>
<dbReference type="InterPro" id="IPR002575">
    <property type="entry name" value="Aminoglycoside_PTrfase"/>
</dbReference>
<dbReference type="Gene3D" id="3.90.1200.10">
    <property type="match status" value="1"/>
</dbReference>
<keyword evidence="3" id="KW-1185">Reference proteome</keyword>
<name>A0A420XSR2_9ACTN</name>
<dbReference type="PANTHER" id="PTHR21310">
    <property type="entry name" value="AMINOGLYCOSIDE PHOSPHOTRANSFERASE-RELATED-RELATED"/>
    <property type="match status" value="1"/>
</dbReference>
<proteinExistence type="predicted"/>
<dbReference type="OrthoDB" id="9797603at2"/>
<keyword evidence="2" id="KW-0808">Transferase</keyword>
<dbReference type="CDD" id="cd05155">
    <property type="entry name" value="APH_ChoK_like_1"/>
    <property type="match status" value="1"/>
</dbReference>
<dbReference type="InterPro" id="IPR051678">
    <property type="entry name" value="AGP_Transferase"/>
</dbReference>
<protein>
    <submittedName>
        <fullName evidence="2">Aminoglycoside phosphotransferase (APT) family kinase protein</fullName>
    </submittedName>
</protein>
<organism evidence="2 3">
    <name type="scientific">Motilibacter peucedani</name>
    <dbReference type="NCBI Taxonomy" id="598650"/>
    <lineage>
        <taxon>Bacteria</taxon>
        <taxon>Bacillati</taxon>
        <taxon>Actinomycetota</taxon>
        <taxon>Actinomycetes</taxon>
        <taxon>Motilibacterales</taxon>
        <taxon>Motilibacteraceae</taxon>
        <taxon>Motilibacter</taxon>
    </lineage>
</organism>
<dbReference type="AlphaFoldDB" id="A0A420XSR2"/>
<dbReference type="SUPFAM" id="SSF56112">
    <property type="entry name" value="Protein kinase-like (PK-like)"/>
    <property type="match status" value="1"/>
</dbReference>
<dbReference type="Proteomes" id="UP000281955">
    <property type="component" value="Unassembled WGS sequence"/>
</dbReference>
<dbReference type="Gene3D" id="3.30.200.20">
    <property type="entry name" value="Phosphorylase Kinase, domain 1"/>
    <property type="match status" value="1"/>
</dbReference>
<comment type="caution">
    <text evidence="2">The sequence shown here is derived from an EMBL/GenBank/DDBJ whole genome shotgun (WGS) entry which is preliminary data.</text>
</comment>
<dbReference type="InParanoid" id="A0A420XSR2"/>
<dbReference type="PANTHER" id="PTHR21310:SF42">
    <property type="entry name" value="BIFUNCTIONAL AAC_APH"/>
    <property type="match status" value="1"/>
</dbReference>
<reference evidence="2 3" key="1">
    <citation type="submission" date="2018-10" db="EMBL/GenBank/DDBJ databases">
        <title>Genomic Encyclopedia of Archaeal and Bacterial Type Strains, Phase II (KMG-II): from individual species to whole genera.</title>
        <authorList>
            <person name="Goeker M."/>
        </authorList>
    </citation>
    <scope>NUCLEOTIDE SEQUENCE [LARGE SCALE GENOMIC DNA]</scope>
    <source>
        <strain evidence="2 3">RP-AC37</strain>
    </source>
</reference>
<accession>A0A420XSR2</accession>
<dbReference type="InterPro" id="IPR011009">
    <property type="entry name" value="Kinase-like_dom_sf"/>
</dbReference>
<dbReference type="Pfam" id="PF01636">
    <property type="entry name" value="APH"/>
    <property type="match status" value="1"/>
</dbReference>
<evidence type="ECO:0000313" key="3">
    <source>
        <dbReference type="Proteomes" id="UP000281955"/>
    </source>
</evidence>
<feature type="domain" description="Aminoglycoside phosphotransferase" evidence="1">
    <location>
        <begin position="41"/>
        <end position="267"/>
    </location>
</feature>
<dbReference type="EMBL" id="RBWV01000010">
    <property type="protein sequence ID" value="RKS77870.1"/>
    <property type="molecule type" value="Genomic_DNA"/>
</dbReference>
<evidence type="ECO:0000313" key="2">
    <source>
        <dbReference type="EMBL" id="RKS77870.1"/>
    </source>
</evidence>
<dbReference type="GO" id="GO:0016301">
    <property type="term" value="F:kinase activity"/>
    <property type="evidence" value="ECO:0007669"/>
    <property type="project" value="UniProtKB-KW"/>
</dbReference>
<keyword evidence="2" id="KW-0418">Kinase</keyword>
<gene>
    <name evidence="2" type="ORF">CLV35_1572</name>
</gene>
<evidence type="ECO:0000259" key="1">
    <source>
        <dbReference type="Pfam" id="PF01636"/>
    </source>
</evidence>